<evidence type="ECO:0000313" key="3">
    <source>
        <dbReference type="Proteomes" id="UP000785200"/>
    </source>
</evidence>
<feature type="compositionally biased region" description="Low complexity" evidence="1">
    <location>
        <begin position="33"/>
        <end position="47"/>
    </location>
</feature>
<dbReference type="EMBL" id="VNKQ01000013">
    <property type="protein sequence ID" value="KAG0647289.1"/>
    <property type="molecule type" value="Genomic_DNA"/>
</dbReference>
<evidence type="ECO:0000256" key="1">
    <source>
        <dbReference type="SAM" id="MobiDB-lite"/>
    </source>
</evidence>
<feature type="compositionally biased region" description="Polar residues" evidence="1">
    <location>
        <begin position="79"/>
        <end position="91"/>
    </location>
</feature>
<organism evidence="2 3">
    <name type="scientific">Hyphodiscus hymeniophilus</name>
    <dbReference type="NCBI Taxonomy" id="353542"/>
    <lineage>
        <taxon>Eukaryota</taxon>
        <taxon>Fungi</taxon>
        <taxon>Dikarya</taxon>
        <taxon>Ascomycota</taxon>
        <taxon>Pezizomycotina</taxon>
        <taxon>Leotiomycetes</taxon>
        <taxon>Helotiales</taxon>
        <taxon>Hyphodiscaceae</taxon>
        <taxon>Hyphodiscus</taxon>
    </lineage>
</organism>
<dbReference type="AlphaFoldDB" id="A0A9P6VGC0"/>
<comment type="caution">
    <text evidence="2">The sequence shown here is derived from an EMBL/GenBank/DDBJ whole genome shotgun (WGS) entry which is preliminary data.</text>
</comment>
<sequence length="155" mass="16794">MFRRGPGRRGAPLLGAAVVIGASRSAARHEVARQGAASQQAQYAADTAAERKQREEEENTRRTQLAIDEAIAKERSRNELINAQARNTESPAGNEGPAENVPAYTQFDREVDAAENKGAAIRYCGQCGNKSKLGDRFCSRCGAKQLDNEKLAVAY</sequence>
<feature type="region of interest" description="Disordered" evidence="1">
    <location>
        <begin position="24"/>
        <end position="100"/>
    </location>
</feature>
<dbReference type="Proteomes" id="UP000785200">
    <property type="component" value="Unassembled WGS sequence"/>
</dbReference>
<evidence type="ECO:0000313" key="2">
    <source>
        <dbReference type="EMBL" id="KAG0647289.1"/>
    </source>
</evidence>
<name>A0A9P6VGC0_9HELO</name>
<feature type="compositionally biased region" description="Basic and acidic residues" evidence="1">
    <location>
        <begin position="48"/>
        <end position="61"/>
    </location>
</feature>
<accession>A0A9P6VGC0</accession>
<keyword evidence="3" id="KW-1185">Reference proteome</keyword>
<gene>
    <name evidence="2" type="ORF">D0Z07_6940</name>
</gene>
<protein>
    <submittedName>
        <fullName evidence="2">Uncharacterized protein</fullName>
    </submittedName>
</protein>
<proteinExistence type="predicted"/>
<dbReference type="OrthoDB" id="4161192at2759"/>
<reference evidence="2" key="1">
    <citation type="submission" date="2019-07" db="EMBL/GenBank/DDBJ databases">
        <title>Hyphodiscus hymeniophilus genome sequencing and assembly.</title>
        <authorList>
            <person name="Kramer G."/>
            <person name="Nodwell J."/>
        </authorList>
    </citation>
    <scope>NUCLEOTIDE SEQUENCE</scope>
    <source>
        <strain evidence="2">ATCC 34498</strain>
    </source>
</reference>